<dbReference type="EMBL" id="VUJX02000003">
    <property type="protein sequence ID" value="KAL0939481.1"/>
    <property type="molecule type" value="Genomic_DNA"/>
</dbReference>
<reference evidence="1 2" key="1">
    <citation type="journal article" date="2020" name="Phytopathology">
        <title>Genome Sequence Resources of Colletotrichum truncatum, C. plurivorum, C. musicola, and C. sojae: Four Species Pathogenic to Soybean (Glycine max).</title>
        <authorList>
            <person name="Rogerio F."/>
            <person name="Boufleur T.R."/>
            <person name="Ciampi-Guillardi M."/>
            <person name="Sukno S.A."/>
            <person name="Thon M.R."/>
            <person name="Massola Junior N.S."/>
            <person name="Baroncelli R."/>
        </authorList>
    </citation>
    <scope>NUCLEOTIDE SEQUENCE [LARGE SCALE GENOMIC DNA]</scope>
    <source>
        <strain evidence="1 2">CMES1059</strain>
    </source>
</reference>
<evidence type="ECO:0000313" key="1">
    <source>
        <dbReference type="EMBL" id="KAL0939481.1"/>
    </source>
</evidence>
<protein>
    <submittedName>
        <fullName evidence="1">LipA and NB-ARC domain-containing protein</fullName>
    </submittedName>
</protein>
<organism evidence="1 2">
    <name type="scientific">Colletotrichum truncatum</name>
    <name type="common">Anthracnose fungus</name>
    <name type="synonym">Colletotrichum capsici</name>
    <dbReference type="NCBI Taxonomy" id="5467"/>
    <lineage>
        <taxon>Eukaryota</taxon>
        <taxon>Fungi</taxon>
        <taxon>Dikarya</taxon>
        <taxon>Ascomycota</taxon>
        <taxon>Pezizomycotina</taxon>
        <taxon>Sordariomycetes</taxon>
        <taxon>Hypocreomycetidae</taxon>
        <taxon>Glomerellales</taxon>
        <taxon>Glomerellaceae</taxon>
        <taxon>Colletotrichum</taxon>
        <taxon>Colletotrichum truncatum species complex</taxon>
    </lineage>
</organism>
<gene>
    <name evidence="1" type="ORF">CTRU02_206090</name>
</gene>
<proteinExistence type="predicted"/>
<comment type="caution">
    <text evidence="1">The sequence shown here is derived from an EMBL/GenBank/DDBJ whole genome shotgun (WGS) entry which is preliminary data.</text>
</comment>
<name>A0ACC3Z5V1_COLTU</name>
<evidence type="ECO:0000313" key="2">
    <source>
        <dbReference type="Proteomes" id="UP000805649"/>
    </source>
</evidence>
<dbReference type="Proteomes" id="UP000805649">
    <property type="component" value="Unassembled WGS sequence"/>
</dbReference>
<sequence>MGSINNQVSRYEITAVFTHPDAKVDIVLVHGLNGTPKSTWTAQNNVFWPTDLLPLSLRSVRANILVYGYNADVYSSRNDRSASDNFIYQHAQTLVTNLTLYRKSEGTFYNPIIWVAHGLGGLLIKRSLLYSNDIKDRSFEDARSIFISTYGVIFLGTPHTGSGAATWSLVLQNMSDAIIPRRMFEGESILLRALRRDNEILQSINSNFLDVYQRFKIHMAHESHKTDIRGTRVIVVDATSASPQLPGVISYGIEATHSGMCKFDGINAPGYRNVSFAIRQWVEEAPSVIQTRWEIELEERKARAHYESAERARESNNPVEAFSSDFGTTGLYQTLPSGAASTTISPSQSGTLQGSTSQREPPFVHPERFRPNSFFKGREEELEDLHRMLVDRNRRLEGTSAVLIQGIPGAGKTHLARQYVFSHKQHYPGGIYWIRSTTLQDMENGFWQIAKTEAIREMVGQEKNNDLSNPRKMVEIVRNWFNDFEGWLLVLDGIRFDSPDVGDFIPDSKNSSLIFTSTERAVAGSYLLDNPSVMELGMLPAQDAQELLLEEMGKKKPYTTDDLRRALELVQLMDRLPLMIHAAAQQMNATREPLAKYLKSFQDKPRVGMLPAYKKIRDQLQDRGDTSALNLIYILSFFSQLVPVEMLALGMKALDKRTPVKTEVNGKKRSLNKTFVILIKFALIERNEMDDIPSSSSRSSDKSIDVNAEPLDILRIHSIVQAFFIELLAEEKQLIFWLERAIRVFCLSFDEADSRMKKDPSTGLPDDYRRYTIHGRKLIEHLDRYYKPKETSRGNVAELTAAREDLEARLSRLSREIDELQRAISTSIVDGREMRQHSSVFERTNSMSSQSTNTSSKANRPYRGLGLEENYVQYESPISYENPHHFHVPYPPISESQWSHVGEPSDDRTVTPYPPDTVVGTYSEAEDPGWTVVSKHRSIKKMEQRRYHDHGGAWRQTANGANDPRVSISRESARGLMSLPRYSRGGRSPSRSRISARSDAELELLHIKQVSPPPPRGGGYIQDKGRSSSAGTATAARPWPTLGRSSYADVLSGTAIEDEMLASPTFSSPPSRAGTIDRKATCDALSVNSLRTIDTKAPSFWQRIRENQPHTTISGPNDMKANEPLPNQHNQTIQATPPPSYVASLLQRLRRPASEPKRLEASDTGKTMTKQSMESLKSQSPVSQPAEFPPTTYQGVARTANSSPGVQYSPFYPPGLQTVTNTKSSLRQELTEQQNVPSQSSYGYCPNGSYDDVLSWSETNPRHPAVNVLSPATTAPISPVFSRPPDGYTSQPMSRNPSSNPPVASMTGSSGTPRSSNSGQLRAGLTRPRAPSLVETEPSPRLQPFDIHQTSYQAWSPRNSRRRGDSLFGSSSMSAARWLPTAQIPSFEAPEGSPDLANYGTSSQISAGGENMARSGSGGIRVGDGRIIAFGDVPVDIDEAGRRVQDDWNRLERRAVEAVNSSRVMRAGGDGAESPPSTEPVGLGIMSG</sequence>
<accession>A0ACC3Z5V1</accession>
<keyword evidence="2" id="KW-1185">Reference proteome</keyword>